<dbReference type="AlphaFoldDB" id="A0A137NZB7"/>
<reference evidence="2 3" key="1">
    <citation type="journal article" date="2015" name="Genome Biol. Evol.">
        <title>Phylogenomic analyses indicate that early fungi evolved digesting cell walls of algal ancestors of land plants.</title>
        <authorList>
            <person name="Chang Y."/>
            <person name="Wang S."/>
            <person name="Sekimoto S."/>
            <person name="Aerts A.L."/>
            <person name="Choi C."/>
            <person name="Clum A."/>
            <person name="LaButti K.M."/>
            <person name="Lindquist E.A."/>
            <person name="Yee Ngan C."/>
            <person name="Ohm R.A."/>
            <person name="Salamov A.A."/>
            <person name="Grigoriev I.V."/>
            <person name="Spatafora J.W."/>
            <person name="Berbee M.L."/>
        </authorList>
    </citation>
    <scope>NUCLEOTIDE SEQUENCE [LARGE SCALE GENOMIC DNA]</scope>
    <source>
        <strain evidence="2 3">NRRL 28638</strain>
    </source>
</reference>
<gene>
    <name evidence="2" type="ORF">CONCODRAFT_9859</name>
</gene>
<keyword evidence="1" id="KW-1133">Transmembrane helix</keyword>
<proteinExistence type="predicted"/>
<evidence type="ECO:0000313" key="3">
    <source>
        <dbReference type="Proteomes" id="UP000070444"/>
    </source>
</evidence>
<dbReference type="EMBL" id="KQ964601">
    <property type="protein sequence ID" value="KXN68001.1"/>
    <property type="molecule type" value="Genomic_DNA"/>
</dbReference>
<keyword evidence="1" id="KW-0812">Transmembrane</keyword>
<feature type="transmembrane region" description="Helical" evidence="1">
    <location>
        <begin position="63"/>
        <end position="90"/>
    </location>
</feature>
<keyword evidence="3" id="KW-1185">Reference proteome</keyword>
<dbReference type="Gene3D" id="1.20.1070.10">
    <property type="entry name" value="Rhodopsin 7-helix transmembrane proteins"/>
    <property type="match status" value="1"/>
</dbReference>
<name>A0A137NZB7_CONC2</name>
<accession>A0A137NZB7</accession>
<evidence type="ECO:0000256" key="1">
    <source>
        <dbReference type="SAM" id="Phobius"/>
    </source>
</evidence>
<organism evidence="2 3">
    <name type="scientific">Conidiobolus coronatus (strain ATCC 28846 / CBS 209.66 / NRRL 28638)</name>
    <name type="common">Delacroixia coronata</name>
    <dbReference type="NCBI Taxonomy" id="796925"/>
    <lineage>
        <taxon>Eukaryota</taxon>
        <taxon>Fungi</taxon>
        <taxon>Fungi incertae sedis</taxon>
        <taxon>Zoopagomycota</taxon>
        <taxon>Entomophthoromycotina</taxon>
        <taxon>Entomophthoromycetes</taxon>
        <taxon>Entomophthorales</taxon>
        <taxon>Ancylistaceae</taxon>
        <taxon>Conidiobolus</taxon>
    </lineage>
</organism>
<keyword evidence="1" id="KW-0472">Membrane</keyword>
<dbReference type="Proteomes" id="UP000070444">
    <property type="component" value="Unassembled WGS sequence"/>
</dbReference>
<dbReference type="SUPFAM" id="SSF81321">
    <property type="entry name" value="Family A G protein-coupled receptor-like"/>
    <property type="match status" value="1"/>
</dbReference>
<feature type="transmembrane region" description="Helical" evidence="1">
    <location>
        <begin position="13"/>
        <end position="37"/>
    </location>
</feature>
<evidence type="ECO:0008006" key="4">
    <source>
        <dbReference type="Google" id="ProtNLM"/>
    </source>
</evidence>
<evidence type="ECO:0000313" key="2">
    <source>
        <dbReference type="EMBL" id="KXN68001.1"/>
    </source>
</evidence>
<protein>
    <recommendedName>
        <fullName evidence="4">G-protein coupled receptors family 1 profile domain-containing protein</fullName>
    </recommendedName>
</protein>
<sequence length="165" mass="18776">MSSPQFYTGYITLISYFALMLGSVIITIYSYIGIAIVQRRRAWKDIQELNLDKKSTLVRANRVIFKVIMLLVLFLIANGLEIVLVGIEIITGQTRSILSDYISVWLLSLNPIINSLILIQFHENVKSSLFETFPVLYKITGSLNMGDYIRGYSNTRSNQSNQSNQ</sequence>